<evidence type="ECO:0000313" key="3">
    <source>
        <dbReference type="Proteomes" id="UP000078397"/>
    </source>
</evidence>
<feature type="compositionally biased region" description="Low complexity" evidence="1">
    <location>
        <begin position="348"/>
        <end position="357"/>
    </location>
</feature>
<feature type="compositionally biased region" description="Acidic residues" evidence="1">
    <location>
        <begin position="210"/>
        <end position="226"/>
    </location>
</feature>
<dbReference type="GeneID" id="28851613"/>
<evidence type="ECO:0000256" key="1">
    <source>
        <dbReference type="SAM" id="MobiDB-lite"/>
    </source>
</evidence>
<dbReference type="Proteomes" id="UP000078397">
    <property type="component" value="Unassembled WGS sequence"/>
</dbReference>
<feature type="region of interest" description="Disordered" evidence="1">
    <location>
        <begin position="1"/>
        <end position="148"/>
    </location>
</feature>
<feature type="compositionally biased region" description="Basic and acidic residues" evidence="1">
    <location>
        <begin position="773"/>
        <end position="787"/>
    </location>
</feature>
<feature type="region of interest" description="Disordered" evidence="1">
    <location>
        <begin position="970"/>
        <end position="1007"/>
    </location>
</feature>
<feature type="region of interest" description="Disordered" evidence="1">
    <location>
        <begin position="168"/>
        <end position="447"/>
    </location>
</feature>
<organism evidence="2 3">
    <name type="scientific">Pochonia chlamydosporia 170</name>
    <dbReference type="NCBI Taxonomy" id="1380566"/>
    <lineage>
        <taxon>Eukaryota</taxon>
        <taxon>Fungi</taxon>
        <taxon>Dikarya</taxon>
        <taxon>Ascomycota</taxon>
        <taxon>Pezizomycotina</taxon>
        <taxon>Sordariomycetes</taxon>
        <taxon>Hypocreomycetidae</taxon>
        <taxon>Hypocreales</taxon>
        <taxon>Clavicipitaceae</taxon>
        <taxon>Pochonia</taxon>
    </lineage>
</organism>
<feature type="compositionally biased region" description="Low complexity" evidence="1">
    <location>
        <begin position="736"/>
        <end position="749"/>
    </location>
</feature>
<feature type="compositionally biased region" description="Polar residues" evidence="1">
    <location>
        <begin position="800"/>
        <end position="810"/>
    </location>
</feature>
<dbReference type="STRING" id="1380566.A0A179FC21"/>
<name>A0A179FC21_METCM</name>
<sequence>MSGTSSRAGERRRRRSGEAGRQDKLKGRGGGQERCRSGNRADDDARINDDCGSNINRQTTETETRRSSRQRTKRALGITKRKAKGQNRAARESALTQTQAQARRQANAQVTRSCRQRITTTSCPSRPGESRGTRNADAFSPTATVVSADKDGQAPLSCAGLGAHSTVAMCHDSNTGDASPEQSGAQGDDACLVEHVTAPQIWYATTGADAEADTEGEAEAGEDDGADIAGDGTGDEEASAGSHQPTTRSYREGSSDSSPAGGDAAERDQHSSSQTRVGVPVVSKESGAALLDVDREGSYRGVQKAKPKSDLHAALNPLDHKKAGGRRSNGHAKPALRQSKDRADQKLAVGLATAARAAEVDMQPKQKQKQTQTRAQKPEPGEARQRIPAERASRGGDGVDAAGDAAGGGKEAGRDGPETKTSGLDAAQSKDDAGLMLQLNGRDNDSGCRWEEEKASRCLHGSTCRSGAPYSHAQVHAQCTPTDMGTDMDTDMEIMMGIGTEMDMEREREKAPKVDAIRHPRAWTRCDSQSMDPESSSRCDWTKSLRNDHSGQLHVTPRASASVNALVGHVSASKSQADSSLSVSTTCQGACGAELRIIQRAIDAETSAAVHIHMQGPRLDPDSDGDASAGAGVGADTDSDTDATCTCTTTRTQSQQPLPHPQSPPPPQLPQLPPPVPSPLPQPDHQPDSIRHPSAPPAVPSQDPPQSLQPQLQLQPDPTPAPPLRSGLNPTTTGLPSQAFPQPSSSSPKAPSPSPSSHNACRGSSPTQPHSSGDCRDALAATAEHEPNWPVPSPGLATNRLRSATPSPRTIQDHQRSEASAVTERTTANEETTFLGHPSRCATSQSPGNAASAPVSTTNPPVSAPSPATSVSEAPTSQPPAVQKHNSPLEQSGALLPRGSGDHELPKTQGPSPGPQPQPQPMIDEFPEQLVLDGVSATIKLEKFDKRGFMDIYTAFVPVIPWYDYNPEDNDNPNGHAKPKFEWLPDDDDEDDDDDEQNKKQKREKKREQKMKFTQVVFAQYQLFSTSKERLSQKRFDELISLMGEWMATTFSYLDMSNGIYWDEDKEEWMSLPEGQRWPGPDAQGTL</sequence>
<feature type="compositionally biased region" description="Low complexity" evidence="1">
    <location>
        <begin position="854"/>
        <end position="876"/>
    </location>
</feature>
<dbReference type="KEGG" id="pchm:VFPPC_09015"/>
<feature type="compositionally biased region" description="Low complexity" evidence="1">
    <location>
        <begin position="704"/>
        <end position="716"/>
    </location>
</feature>
<feature type="compositionally biased region" description="Acidic residues" evidence="1">
    <location>
        <begin position="984"/>
        <end position="996"/>
    </location>
</feature>
<feature type="compositionally biased region" description="Pro residues" evidence="1">
    <location>
        <begin position="658"/>
        <end position="684"/>
    </location>
</feature>
<keyword evidence="3" id="KW-1185">Reference proteome</keyword>
<reference evidence="2 3" key="1">
    <citation type="journal article" date="2016" name="PLoS Pathog.">
        <title>Biosynthesis of antibiotic leucinostatins in bio-control fungus Purpureocillium lilacinum and their inhibition on phytophthora revealed by genome mining.</title>
        <authorList>
            <person name="Wang G."/>
            <person name="Liu Z."/>
            <person name="Lin R."/>
            <person name="Li E."/>
            <person name="Mao Z."/>
            <person name="Ling J."/>
            <person name="Yang Y."/>
            <person name="Yin W.B."/>
            <person name="Xie B."/>
        </authorList>
    </citation>
    <scope>NUCLEOTIDE SEQUENCE [LARGE SCALE GENOMIC DNA]</scope>
    <source>
        <strain evidence="2">170</strain>
    </source>
</reference>
<feature type="compositionally biased region" description="Polar residues" evidence="1">
    <location>
        <begin position="172"/>
        <end position="185"/>
    </location>
</feature>
<protein>
    <submittedName>
        <fullName evidence="2">Uncharacterized protein</fullName>
    </submittedName>
</protein>
<comment type="caution">
    <text evidence="2">The sequence shown here is derived from an EMBL/GenBank/DDBJ whole genome shotgun (WGS) entry which is preliminary data.</text>
</comment>
<feature type="compositionally biased region" description="Low complexity" evidence="1">
    <location>
        <begin position="94"/>
        <end position="112"/>
    </location>
</feature>
<feature type="region of interest" description="Disordered" evidence="1">
    <location>
        <begin position="615"/>
        <end position="929"/>
    </location>
</feature>
<feature type="compositionally biased region" description="Low complexity" evidence="1">
    <location>
        <begin position="626"/>
        <end position="657"/>
    </location>
</feature>
<dbReference type="RefSeq" id="XP_018140695.1">
    <property type="nucleotide sequence ID" value="XM_018287619.1"/>
</dbReference>
<feature type="compositionally biased region" description="Polar residues" evidence="1">
    <location>
        <begin position="758"/>
        <end position="771"/>
    </location>
</feature>
<accession>A0A179FC21</accession>
<feature type="compositionally biased region" description="Basic and acidic residues" evidence="1">
    <location>
        <begin position="376"/>
        <end position="394"/>
    </location>
</feature>
<dbReference type="AlphaFoldDB" id="A0A179FC21"/>
<evidence type="ECO:0000313" key="2">
    <source>
        <dbReference type="EMBL" id="OAQ63115.1"/>
    </source>
</evidence>
<gene>
    <name evidence="2" type="ORF">VFPPC_09015</name>
</gene>
<feature type="compositionally biased region" description="Polar residues" evidence="1">
    <location>
        <begin position="818"/>
        <end position="832"/>
    </location>
</feature>
<feature type="compositionally biased region" description="Pro residues" evidence="1">
    <location>
        <begin position="694"/>
        <end position="703"/>
    </location>
</feature>
<feature type="compositionally biased region" description="Low complexity" evidence="1">
    <location>
        <begin position="365"/>
        <end position="375"/>
    </location>
</feature>
<feature type="compositionally biased region" description="Basic and acidic residues" evidence="1">
    <location>
        <begin position="16"/>
        <end position="49"/>
    </location>
</feature>
<proteinExistence type="predicted"/>
<feature type="compositionally biased region" description="Basic residues" evidence="1">
    <location>
        <begin position="67"/>
        <end position="85"/>
    </location>
</feature>
<dbReference type="EMBL" id="LSBJ02000006">
    <property type="protein sequence ID" value="OAQ63115.1"/>
    <property type="molecule type" value="Genomic_DNA"/>
</dbReference>